<comment type="subcellular location">
    <subcellularLocation>
        <location evidence="4">Cell outer membrane</location>
        <topology evidence="4">Multi-pass membrane protein</topology>
    </subcellularLocation>
</comment>
<dbReference type="InterPro" id="IPR011662">
    <property type="entry name" value="Secretin/TonB_short_N"/>
</dbReference>
<feature type="domain" description="Secretin/TonB short N-terminal" evidence="5">
    <location>
        <begin position="69"/>
        <end position="120"/>
    </location>
</feature>
<dbReference type="OrthoDB" id="9768177at2"/>
<evidence type="ECO:0000313" key="7">
    <source>
        <dbReference type="Proteomes" id="UP000293874"/>
    </source>
</evidence>
<dbReference type="InterPro" id="IPR039426">
    <property type="entry name" value="TonB-dep_rcpt-like"/>
</dbReference>
<name>A0A4Q7MXM1_9BACT</name>
<dbReference type="InterPro" id="IPR023996">
    <property type="entry name" value="TonB-dep_OMP_SusC/RagA"/>
</dbReference>
<dbReference type="InterPro" id="IPR008969">
    <property type="entry name" value="CarboxyPept-like_regulatory"/>
</dbReference>
<dbReference type="RefSeq" id="WP_130542419.1">
    <property type="nucleotide sequence ID" value="NZ_CP042431.1"/>
</dbReference>
<keyword evidence="4" id="KW-0812">Transmembrane</keyword>
<dbReference type="AlphaFoldDB" id="A0A4Q7MXM1"/>
<dbReference type="Pfam" id="PF07660">
    <property type="entry name" value="STN"/>
    <property type="match status" value="1"/>
</dbReference>
<dbReference type="InterPro" id="IPR012910">
    <property type="entry name" value="Plug_dom"/>
</dbReference>
<evidence type="ECO:0000259" key="5">
    <source>
        <dbReference type="SMART" id="SM00965"/>
    </source>
</evidence>
<keyword evidence="3 4" id="KW-0998">Cell outer membrane</keyword>
<dbReference type="PROSITE" id="PS52016">
    <property type="entry name" value="TONB_DEPENDENT_REC_3"/>
    <property type="match status" value="1"/>
</dbReference>
<organism evidence="6 7">
    <name type="scientific">Pseudobacter ginsenosidimutans</name>
    <dbReference type="NCBI Taxonomy" id="661488"/>
    <lineage>
        <taxon>Bacteria</taxon>
        <taxon>Pseudomonadati</taxon>
        <taxon>Bacteroidota</taxon>
        <taxon>Chitinophagia</taxon>
        <taxon>Chitinophagales</taxon>
        <taxon>Chitinophagaceae</taxon>
        <taxon>Pseudobacter</taxon>
    </lineage>
</organism>
<evidence type="ECO:0000256" key="3">
    <source>
        <dbReference type="ARBA" id="ARBA00023237"/>
    </source>
</evidence>
<dbReference type="InterPro" id="IPR023997">
    <property type="entry name" value="TonB-dep_OMP_SusC/RagA_CS"/>
</dbReference>
<dbReference type="NCBIfam" id="TIGR04056">
    <property type="entry name" value="OMP_RagA_SusC"/>
    <property type="match status" value="1"/>
</dbReference>
<evidence type="ECO:0000256" key="4">
    <source>
        <dbReference type="PROSITE-ProRule" id="PRU01360"/>
    </source>
</evidence>
<comment type="similarity">
    <text evidence="4">Belongs to the TonB-dependent receptor family.</text>
</comment>
<keyword evidence="4" id="KW-1134">Transmembrane beta strand</keyword>
<dbReference type="Gene3D" id="2.170.130.10">
    <property type="entry name" value="TonB-dependent receptor, plug domain"/>
    <property type="match status" value="1"/>
</dbReference>
<dbReference type="Gene3D" id="2.60.40.1120">
    <property type="entry name" value="Carboxypeptidase-like, regulatory domain"/>
    <property type="match status" value="1"/>
</dbReference>
<dbReference type="NCBIfam" id="TIGR04057">
    <property type="entry name" value="SusC_RagA_signa"/>
    <property type="match status" value="1"/>
</dbReference>
<sequence length="1135" mass="126410">MLNLNSWPAVTSKKYLPLEKRRRFSVLLTVLLLVLFQIPLTVSAQKITYSGKKVPLQKLFKEIKKQTSYVVVFNPKILDSSITATVNVKDQPLEEFMRTILNNTPLVYSIVGTTIVVAKKQATSGTGNADGGAMFVVAPRDITGNVYDSKSNQPLAFVSILVAGASRGTQTNERGAFTLRKVEETDKITFTFIGYESMTLLAKDLESSISVRMKLATNELDQAVVKAYGVTSKRLNTGSIARVTAEEIERQPVMNPLLALQGRVPGLVMTPTSGNSSSPVKIEIRGRNSIDPLQLTDPLYVIDGIPINQVNLQGAVQDGVSYGVEQAGAAYLKGQSPLFAINPRDIESIEILKDADATAIYGSRAANGVILVNTKKGRPGKTKLDLSYTDGLVMPARHVKMLSTPEYLAIRREAFKNDGIYNPSLEAAPDLLLWDSTRQTDWQKQVLGTGRSSLASVTLSGGDTRNTFRLNASYDKVVDLMATSGSTQRGAFAFNFRHRSPDEKLTVEAILNYGTTKVDAVTYTSNIYNLPPNAPPIYKEDGKLNFDGWRIGYGVMQKFAFGYLLQPIISKTNQFSGNINITYELLPGLTVGTRASINNSLNNNQRLVPSTSLDPLGYAMPEAMFGTTKGTNMVLDPQITYNTMIGRGRLTAQLMGNYQYSTMRGLTNWGMGYTNDNMLNTINNAPIKITVENFGENKFVSLRTLLNYNWDNKYIINLSAARDGSSRFAPGKQFGQFGSVGLGWISSDEPWMRNLLPEWFSFLKFNGSYGITGSDLGQDYRYLSRWSVTDPAEYQMPVWAYGGIQSYLPIQAVNDQYHWQSNKQINLATTMGFWKDRLTVNVEYYIKETSNQLTDIPTAILTGFPSVIGNWDAKVRNTGLEASFTYKLIEKKDWNVNLGFNISANRNKLVSYPNIENSPYATRFKVGKSLSTEYLLHLIGVDPLTGEYAFYDYNKDGVAKINLNTVAGTNDDDRYIERDRNPTFYGGFVPSVYYKNINFRMNFQFRKQYGLNALAGESVGRMVNMFLPEELIRNHWQKPGDNSQYQRYTTGGGSNIYTSDGSFTDASFVRLTNASISYSFTDKLLKKTGMKGCMISIDAQNLFFISRYKGLDPEIQNLSNVPNPRIITTNISINF</sequence>
<dbReference type="InterPro" id="IPR037066">
    <property type="entry name" value="Plug_dom_sf"/>
</dbReference>
<protein>
    <submittedName>
        <fullName evidence="6">TonB-linked SusC/RagA family outer membrane protein</fullName>
    </submittedName>
</protein>
<dbReference type="Pfam" id="PF13715">
    <property type="entry name" value="CarbopepD_reg_2"/>
    <property type="match status" value="1"/>
</dbReference>
<proteinExistence type="inferred from homology"/>
<evidence type="ECO:0000313" key="6">
    <source>
        <dbReference type="EMBL" id="RZS71953.1"/>
    </source>
</evidence>
<keyword evidence="2 4" id="KW-0472">Membrane</keyword>
<dbReference type="GO" id="GO:0009279">
    <property type="term" value="C:cell outer membrane"/>
    <property type="evidence" value="ECO:0007669"/>
    <property type="project" value="UniProtKB-SubCell"/>
</dbReference>
<dbReference type="EMBL" id="SGXA01000002">
    <property type="protein sequence ID" value="RZS71953.1"/>
    <property type="molecule type" value="Genomic_DNA"/>
</dbReference>
<dbReference type="Pfam" id="PF07715">
    <property type="entry name" value="Plug"/>
    <property type="match status" value="1"/>
</dbReference>
<accession>A0A4Q7MXM1</accession>
<gene>
    <name evidence="6" type="ORF">EV199_3866</name>
</gene>
<dbReference type="SUPFAM" id="SSF56935">
    <property type="entry name" value="Porins"/>
    <property type="match status" value="1"/>
</dbReference>
<dbReference type="SUPFAM" id="SSF49464">
    <property type="entry name" value="Carboxypeptidase regulatory domain-like"/>
    <property type="match status" value="1"/>
</dbReference>
<evidence type="ECO:0000256" key="1">
    <source>
        <dbReference type="ARBA" id="ARBA00022448"/>
    </source>
</evidence>
<dbReference type="Proteomes" id="UP000293874">
    <property type="component" value="Unassembled WGS sequence"/>
</dbReference>
<comment type="caution">
    <text evidence="6">The sequence shown here is derived from an EMBL/GenBank/DDBJ whole genome shotgun (WGS) entry which is preliminary data.</text>
</comment>
<evidence type="ECO:0000256" key="2">
    <source>
        <dbReference type="ARBA" id="ARBA00023136"/>
    </source>
</evidence>
<reference evidence="6 7" key="1">
    <citation type="submission" date="2019-02" db="EMBL/GenBank/DDBJ databases">
        <title>Genomic Encyclopedia of Type Strains, Phase IV (KMG-IV): sequencing the most valuable type-strain genomes for metagenomic binning, comparative biology and taxonomic classification.</title>
        <authorList>
            <person name="Goeker M."/>
        </authorList>
    </citation>
    <scope>NUCLEOTIDE SEQUENCE [LARGE SCALE GENOMIC DNA]</scope>
    <source>
        <strain evidence="6 7">DSM 18116</strain>
    </source>
</reference>
<keyword evidence="7" id="KW-1185">Reference proteome</keyword>
<dbReference type="SMART" id="SM00965">
    <property type="entry name" value="STN"/>
    <property type="match status" value="1"/>
</dbReference>
<keyword evidence="1 4" id="KW-0813">Transport</keyword>